<evidence type="ECO:0000313" key="1">
    <source>
        <dbReference type="EMBL" id="MPC77547.1"/>
    </source>
</evidence>
<protein>
    <submittedName>
        <fullName evidence="1">Uncharacterized protein</fullName>
    </submittedName>
</protein>
<organism evidence="1 2">
    <name type="scientific">Portunus trituberculatus</name>
    <name type="common">Swimming crab</name>
    <name type="synonym">Neptunus trituberculatus</name>
    <dbReference type="NCBI Taxonomy" id="210409"/>
    <lineage>
        <taxon>Eukaryota</taxon>
        <taxon>Metazoa</taxon>
        <taxon>Ecdysozoa</taxon>
        <taxon>Arthropoda</taxon>
        <taxon>Crustacea</taxon>
        <taxon>Multicrustacea</taxon>
        <taxon>Malacostraca</taxon>
        <taxon>Eumalacostraca</taxon>
        <taxon>Eucarida</taxon>
        <taxon>Decapoda</taxon>
        <taxon>Pleocyemata</taxon>
        <taxon>Brachyura</taxon>
        <taxon>Eubrachyura</taxon>
        <taxon>Portunoidea</taxon>
        <taxon>Portunidae</taxon>
        <taxon>Portuninae</taxon>
        <taxon>Portunus</taxon>
    </lineage>
</organism>
<name>A0A5B7I7S9_PORTR</name>
<keyword evidence="2" id="KW-1185">Reference proteome</keyword>
<accession>A0A5B7I7S9</accession>
<dbReference type="EMBL" id="VSRR010046104">
    <property type="protein sequence ID" value="MPC77547.1"/>
    <property type="molecule type" value="Genomic_DNA"/>
</dbReference>
<dbReference type="Proteomes" id="UP000324222">
    <property type="component" value="Unassembled WGS sequence"/>
</dbReference>
<evidence type="ECO:0000313" key="2">
    <source>
        <dbReference type="Proteomes" id="UP000324222"/>
    </source>
</evidence>
<sequence length="99" mass="10833">MRMVVKEVVLVASSVLVLLVLRCGSLGVWLDSRRPAPSACQFICSHGDEETRKDRRCVLTRCSASFSTCQSERGALRGKGAGNTVRVCHSVCRAVRVRP</sequence>
<gene>
    <name evidence="1" type="ORF">E2C01_072004</name>
</gene>
<dbReference type="AlphaFoldDB" id="A0A5B7I7S9"/>
<proteinExistence type="predicted"/>
<reference evidence="1 2" key="1">
    <citation type="submission" date="2019-05" db="EMBL/GenBank/DDBJ databases">
        <title>Another draft genome of Portunus trituberculatus and its Hox gene families provides insights of decapod evolution.</title>
        <authorList>
            <person name="Jeong J.-H."/>
            <person name="Song I."/>
            <person name="Kim S."/>
            <person name="Choi T."/>
            <person name="Kim D."/>
            <person name="Ryu S."/>
            <person name="Kim W."/>
        </authorList>
    </citation>
    <scope>NUCLEOTIDE SEQUENCE [LARGE SCALE GENOMIC DNA]</scope>
    <source>
        <tissue evidence="1">Muscle</tissue>
    </source>
</reference>
<comment type="caution">
    <text evidence="1">The sequence shown here is derived from an EMBL/GenBank/DDBJ whole genome shotgun (WGS) entry which is preliminary data.</text>
</comment>